<dbReference type="InterPro" id="IPR006594">
    <property type="entry name" value="LisH"/>
</dbReference>
<accession>A0A0N5AU80</accession>
<keyword evidence="5" id="KW-0508">mRNA splicing</keyword>
<dbReference type="AlphaFoldDB" id="A0A0N5AU80"/>
<dbReference type="Gene3D" id="2.130.10.10">
    <property type="entry name" value="YVTN repeat-like/Quinoprotein amine dehydrogenase"/>
    <property type="match status" value="1"/>
</dbReference>
<organism evidence="10 11">
    <name type="scientific">Syphacia muris</name>
    <dbReference type="NCBI Taxonomy" id="451379"/>
    <lineage>
        <taxon>Eukaryota</taxon>
        <taxon>Metazoa</taxon>
        <taxon>Ecdysozoa</taxon>
        <taxon>Nematoda</taxon>
        <taxon>Chromadorea</taxon>
        <taxon>Rhabditida</taxon>
        <taxon>Spirurina</taxon>
        <taxon>Oxyuridomorpha</taxon>
        <taxon>Oxyuroidea</taxon>
        <taxon>Oxyuridae</taxon>
        <taxon>Syphacia</taxon>
    </lineage>
</organism>
<comment type="similarity">
    <text evidence="7">Belongs to the WD repeat SMU1 family.</text>
</comment>
<dbReference type="SMART" id="SM00668">
    <property type="entry name" value="CTLH"/>
    <property type="match status" value="1"/>
</dbReference>
<dbReference type="WBParaSite" id="SMUV_0000840601-mRNA-1">
    <property type="protein sequence ID" value="SMUV_0000840601-mRNA-1"/>
    <property type="gene ID" value="SMUV_0000840601"/>
</dbReference>
<evidence type="ECO:0000313" key="11">
    <source>
        <dbReference type="WBParaSite" id="SMUV_0000840601-mRNA-1"/>
    </source>
</evidence>
<comment type="subcellular location">
    <subcellularLocation>
        <location evidence="1">Nucleus</location>
    </subcellularLocation>
</comment>
<dbReference type="PROSITE" id="PS50294">
    <property type="entry name" value="WD_REPEATS_REGION"/>
    <property type="match status" value="1"/>
</dbReference>
<evidence type="ECO:0000256" key="6">
    <source>
        <dbReference type="ARBA" id="ARBA00023242"/>
    </source>
</evidence>
<sequence length="355" mass="40646">MTSIEIESSDVVRLIEQYLKENNLMRSLAVLQEESNITLNTVDSIDSFIHEIQSGHWDTVLKIIQPLKLPAKKLIDLYEQIVVELTELRELGCARLLLRQTDPMQLLKNTEPERRVYTRLDNLLARSYFDPREVYPEGSSKDKRRAAIAQSLSSEVNVVPPSRLLVLLAQALKWQQHQGLLPPGTQIDLFRGKAAVREQEDERYPTQMARQIKFSIKSFPECGNFTPDGQFLVTGSADGFIEVWNYMNGKLRRDLKYQAQDNFMIMDDAVLCLSFSKDSEMLVTGSKDGKIKVWKLSTGQCLRRFDSAHSSGVTSVQFSKDNAHILSSSYDQTVKFVFAYISNIVIDSFKTYFFY</sequence>
<dbReference type="PROSITE" id="PS50896">
    <property type="entry name" value="LISH"/>
    <property type="match status" value="1"/>
</dbReference>
<dbReference type="Pfam" id="PF00400">
    <property type="entry name" value="WD40"/>
    <property type="match status" value="3"/>
</dbReference>
<dbReference type="SUPFAM" id="SSF50978">
    <property type="entry name" value="WD40 repeat-like"/>
    <property type="match status" value="1"/>
</dbReference>
<evidence type="ECO:0000256" key="1">
    <source>
        <dbReference type="ARBA" id="ARBA00004123"/>
    </source>
</evidence>
<keyword evidence="6" id="KW-0539">Nucleus</keyword>
<dbReference type="InterPro" id="IPR036322">
    <property type="entry name" value="WD40_repeat_dom_sf"/>
</dbReference>
<dbReference type="PANTHER" id="PTHR22848">
    <property type="entry name" value="WD40 REPEAT PROTEIN"/>
    <property type="match status" value="1"/>
</dbReference>
<evidence type="ECO:0000256" key="3">
    <source>
        <dbReference type="ARBA" id="ARBA00022664"/>
    </source>
</evidence>
<feature type="repeat" description="WD" evidence="8">
    <location>
        <begin position="263"/>
        <end position="304"/>
    </location>
</feature>
<feature type="repeat" description="WD" evidence="8">
    <location>
        <begin position="225"/>
        <end position="254"/>
    </location>
</feature>
<name>A0A0N5AU80_9BILA</name>
<dbReference type="InterPro" id="IPR006595">
    <property type="entry name" value="CTLH_C"/>
</dbReference>
<evidence type="ECO:0000256" key="8">
    <source>
        <dbReference type="PROSITE-ProRule" id="PRU00221"/>
    </source>
</evidence>
<feature type="domain" description="CTLH" evidence="9">
    <location>
        <begin position="41"/>
        <end position="93"/>
    </location>
</feature>
<dbReference type="InterPro" id="IPR015943">
    <property type="entry name" value="WD40/YVTN_repeat-like_dom_sf"/>
</dbReference>
<keyword evidence="4" id="KW-0677">Repeat</keyword>
<dbReference type="GO" id="GO:0000398">
    <property type="term" value="P:mRNA splicing, via spliceosome"/>
    <property type="evidence" value="ECO:0007669"/>
    <property type="project" value="InterPro"/>
</dbReference>
<evidence type="ECO:0000259" key="9">
    <source>
        <dbReference type="PROSITE" id="PS50897"/>
    </source>
</evidence>
<dbReference type="InterPro" id="IPR001680">
    <property type="entry name" value="WD40_rpt"/>
</dbReference>
<keyword evidence="10" id="KW-1185">Reference proteome</keyword>
<evidence type="ECO:0000256" key="5">
    <source>
        <dbReference type="ARBA" id="ARBA00023187"/>
    </source>
</evidence>
<dbReference type="Proteomes" id="UP000046393">
    <property type="component" value="Unplaced"/>
</dbReference>
<dbReference type="SMART" id="SM00667">
    <property type="entry name" value="LisH"/>
    <property type="match status" value="1"/>
</dbReference>
<feature type="repeat" description="WD" evidence="8">
    <location>
        <begin position="306"/>
        <end position="336"/>
    </location>
</feature>
<evidence type="ECO:0000313" key="10">
    <source>
        <dbReference type="Proteomes" id="UP000046393"/>
    </source>
</evidence>
<evidence type="ECO:0000256" key="4">
    <source>
        <dbReference type="ARBA" id="ARBA00022737"/>
    </source>
</evidence>
<dbReference type="InterPro" id="IPR045184">
    <property type="entry name" value="SMU1"/>
</dbReference>
<evidence type="ECO:0000256" key="2">
    <source>
        <dbReference type="ARBA" id="ARBA00022574"/>
    </source>
</evidence>
<evidence type="ECO:0000256" key="7">
    <source>
        <dbReference type="ARBA" id="ARBA00025801"/>
    </source>
</evidence>
<protein>
    <submittedName>
        <fullName evidence="11">WD40 repeat-containing protein SMU1</fullName>
    </submittedName>
</protein>
<dbReference type="InterPro" id="IPR054532">
    <property type="entry name" value="TPL_SMU1_LisH-like"/>
</dbReference>
<dbReference type="Pfam" id="PF17814">
    <property type="entry name" value="LisH_TPL"/>
    <property type="match status" value="1"/>
</dbReference>
<dbReference type="PROSITE" id="PS50082">
    <property type="entry name" value="WD_REPEATS_2"/>
    <property type="match status" value="3"/>
</dbReference>
<proteinExistence type="inferred from homology"/>
<keyword evidence="2 8" id="KW-0853">WD repeat</keyword>
<reference evidence="11" key="1">
    <citation type="submission" date="2017-02" db="UniProtKB">
        <authorList>
            <consortium name="WormBaseParasite"/>
        </authorList>
    </citation>
    <scope>IDENTIFICATION</scope>
</reference>
<keyword evidence="3" id="KW-0507">mRNA processing</keyword>
<dbReference type="GO" id="GO:0005634">
    <property type="term" value="C:nucleus"/>
    <property type="evidence" value="ECO:0007669"/>
    <property type="project" value="UniProtKB-SubCell"/>
</dbReference>
<dbReference type="PROSITE" id="PS50897">
    <property type="entry name" value="CTLH"/>
    <property type="match status" value="1"/>
</dbReference>
<dbReference type="STRING" id="451379.A0A0N5AU80"/>
<dbReference type="SMART" id="SM00320">
    <property type="entry name" value="WD40"/>
    <property type="match status" value="3"/>
</dbReference>